<dbReference type="AlphaFoldDB" id="A0A7U2FFI1"/>
<evidence type="ECO:0000313" key="5">
    <source>
        <dbReference type="Proteomes" id="UP000663193"/>
    </source>
</evidence>
<dbReference type="KEGG" id="pno:SNOG_13031"/>
<dbReference type="VEuPathDB" id="FungiDB:JI435_130310"/>
<dbReference type="RefSeq" id="XP_001803245.1">
    <property type="nucleotide sequence ID" value="XM_001803193.1"/>
</dbReference>
<dbReference type="EMBL" id="CP069038">
    <property type="protein sequence ID" value="QRD04305.1"/>
    <property type="molecule type" value="Genomic_DNA"/>
</dbReference>
<evidence type="ECO:0000256" key="2">
    <source>
        <dbReference type="ARBA" id="ARBA00022679"/>
    </source>
</evidence>
<sequence length="233" mass="25158">MDSIKAVSDEKPLSAEQAFDSIGPAYETAFEGDPEQLVSIKWLLSQLEAANINGARLVDIGCGTGKPVCGALAAAGHDVLGIDVSAAMVEAARERVPTARFEQVNMRDFIASAAQGSFDAVTVYFSMIASMTQEEIKQFIAGIYRLIRPGGFFVFATVPVSAENLQIKFLGRLIQVSSLGPEEAVEWIKEVGFHVEREAITKFTPKGVEAGICNSEEVSEEPHLFVYAKKPAI</sequence>
<evidence type="ECO:0000256" key="1">
    <source>
        <dbReference type="ARBA" id="ARBA00022603"/>
    </source>
</evidence>
<keyword evidence="5" id="KW-1185">Reference proteome</keyword>
<dbReference type="GO" id="GO:0032259">
    <property type="term" value="P:methylation"/>
    <property type="evidence" value="ECO:0007669"/>
    <property type="project" value="UniProtKB-KW"/>
</dbReference>
<dbReference type="Pfam" id="PF13649">
    <property type="entry name" value="Methyltransf_25"/>
    <property type="match status" value="1"/>
</dbReference>
<dbReference type="OMA" id="DYDAPFM"/>
<dbReference type="SUPFAM" id="SSF53335">
    <property type="entry name" value="S-adenosyl-L-methionine-dependent methyltransferases"/>
    <property type="match status" value="1"/>
</dbReference>
<gene>
    <name evidence="4" type="ORF">JI435_130310</name>
</gene>
<dbReference type="Gene3D" id="3.40.50.150">
    <property type="entry name" value="Vaccinia Virus protein VP39"/>
    <property type="match status" value="1"/>
</dbReference>
<evidence type="ECO:0000313" key="4">
    <source>
        <dbReference type="EMBL" id="QRD04305.1"/>
    </source>
</evidence>
<accession>A0A7U2FFI1</accession>
<dbReference type="CDD" id="cd02440">
    <property type="entry name" value="AdoMet_MTases"/>
    <property type="match status" value="1"/>
</dbReference>
<dbReference type="InterPro" id="IPR041698">
    <property type="entry name" value="Methyltransf_25"/>
</dbReference>
<reference evidence="5" key="1">
    <citation type="journal article" date="2021" name="BMC Genomics">
        <title>Chromosome-level genome assembly and manually-curated proteome of model necrotroph Parastagonospora nodorum Sn15 reveals a genome-wide trove of candidate effector homologs, and redundancy of virulence-related functions within an accessory chromosome.</title>
        <authorList>
            <person name="Bertazzoni S."/>
            <person name="Jones D.A.B."/>
            <person name="Phan H.T."/>
            <person name="Tan K.-C."/>
            <person name="Hane J.K."/>
        </authorList>
    </citation>
    <scope>NUCLEOTIDE SEQUENCE [LARGE SCALE GENOMIC DNA]</scope>
    <source>
        <strain evidence="5">SN15 / ATCC MYA-4574 / FGSC 10173)</strain>
    </source>
</reference>
<protein>
    <recommendedName>
        <fullName evidence="3">Methyltransferase domain-containing protein</fullName>
    </recommendedName>
</protein>
<proteinExistence type="predicted"/>
<dbReference type="OrthoDB" id="540004at2759"/>
<dbReference type="GO" id="GO:0008168">
    <property type="term" value="F:methyltransferase activity"/>
    <property type="evidence" value="ECO:0007669"/>
    <property type="project" value="UniProtKB-KW"/>
</dbReference>
<keyword evidence="2" id="KW-0808">Transferase</keyword>
<dbReference type="InterPro" id="IPR029063">
    <property type="entry name" value="SAM-dependent_MTases_sf"/>
</dbReference>
<dbReference type="Proteomes" id="UP000663193">
    <property type="component" value="Chromosome 16"/>
</dbReference>
<dbReference type="PANTHER" id="PTHR43861:SF1">
    <property type="entry name" value="TRANS-ACONITATE 2-METHYLTRANSFERASE"/>
    <property type="match status" value="1"/>
</dbReference>
<evidence type="ECO:0000259" key="3">
    <source>
        <dbReference type="Pfam" id="PF13649"/>
    </source>
</evidence>
<name>A0A7U2FFI1_PHANO</name>
<keyword evidence="1" id="KW-0489">Methyltransferase</keyword>
<feature type="domain" description="Methyltransferase" evidence="3">
    <location>
        <begin position="58"/>
        <end position="151"/>
    </location>
</feature>
<dbReference type="PANTHER" id="PTHR43861">
    <property type="entry name" value="TRANS-ACONITATE 2-METHYLTRANSFERASE-RELATED"/>
    <property type="match status" value="1"/>
</dbReference>
<organism evidence="4 5">
    <name type="scientific">Phaeosphaeria nodorum (strain SN15 / ATCC MYA-4574 / FGSC 10173)</name>
    <name type="common">Glume blotch fungus</name>
    <name type="synonym">Parastagonospora nodorum</name>
    <dbReference type="NCBI Taxonomy" id="321614"/>
    <lineage>
        <taxon>Eukaryota</taxon>
        <taxon>Fungi</taxon>
        <taxon>Dikarya</taxon>
        <taxon>Ascomycota</taxon>
        <taxon>Pezizomycotina</taxon>
        <taxon>Dothideomycetes</taxon>
        <taxon>Pleosporomycetidae</taxon>
        <taxon>Pleosporales</taxon>
        <taxon>Pleosporineae</taxon>
        <taxon>Phaeosphaeriaceae</taxon>
        <taxon>Parastagonospora</taxon>
    </lineage>
</organism>